<dbReference type="AlphaFoldDB" id="E4X5T5"/>
<evidence type="ECO:0000313" key="1">
    <source>
        <dbReference type="EMBL" id="CBY07650.1"/>
    </source>
</evidence>
<sequence length="197" mass="22719">MSIALAETLASKMHDSKARCQPAYNEMEAKTKKLLQKERAKVKSFTQKCTGTELAILLSLQDRHFVSHDGNARRFFILRLLSQLIHEWRDDNANESMTCRGLSERNCRLPDLQSAYHDNSGSEMLKAFLRSHHDGLQSTTSVNEIVIGFCHFLPLGKRMTAKGQRLYVNDVKLTNDRNRWIRTFLTRHSTFILLPQN</sequence>
<evidence type="ECO:0000313" key="2">
    <source>
        <dbReference type="Proteomes" id="UP000001307"/>
    </source>
</evidence>
<gene>
    <name evidence="1" type="ORF">GSOID_T00002639001</name>
</gene>
<organism evidence="1">
    <name type="scientific">Oikopleura dioica</name>
    <name type="common">Tunicate</name>
    <dbReference type="NCBI Taxonomy" id="34765"/>
    <lineage>
        <taxon>Eukaryota</taxon>
        <taxon>Metazoa</taxon>
        <taxon>Chordata</taxon>
        <taxon>Tunicata</taxon>
        <taxon>Appendicularia</taxon>
        <taxon>Copelata</taxon>
        <taxon>Oikopleuridae</taxon>
        <taxon>Oikopleura</taxon>
    </lineage>
</organism>
<name>E4X5T5_OIKDI</name>
<reference evidence="1" key="1">
    <citation type="journal article" date="2010" name="Science">
        <title>Plasticity of animal genome architecture unmasked by rapid evolution of a pelagic tunicate.</title>
        <authorList>
            <person name="Denoeud F."/>
            <person name="Henriet S."/>
            <person name="Mungpakdee S."/>
            <person name="Aury J.M."/>
            <person name="Da Silva C."/>
            <person name="Brinkmann H."/>
            <person name="Mikhaleva J."/>
            <person name="Olsen L.C."/>
            <person name="Jubin C."/>
            <person name="Canestro C."/>
            <person name="Bouquet J.M."/>
            <person name="Danks G."/>
            <person name="Poulain J."/>
            <person name="Campsteijn C."/>
            <person name="Adamski M."/>
            <person name="Cross I."/>
            <person name="Yadetie F."/>
            <person name="Muffato M."/>
            <person name="Louis A."/>
            <person name="Butcher S."/>
            <person name="Tsagkogeorga G."/>
            <person name="Konrad A."/>
            <person name="Singh S."/>
            <person name="Jensen M.F."/>
            <person name="Cong E.H."/>
            <person name="Eikeseth-Otteraa H."/>
            <person name="Noel B."/>
            <person name="Anthouard V."/>
            <person name="Porcel B.M."/>
            <person name="Kachouri-Lafond R."/>
            <person name="Nishino A."/>
            <person name="Ugolini M."/>
            <person name="Chourrout P."/>
            <person name="Nishida H."/>
            <person name="Aasland R."/>
            <person name="Huzurbazar S."/>
            <person name="Westhof E."/>
            <person name="Delsuc F."/>
            <person name="Lehrach H."/>
            <person name="Reinhardt R."/>
            <person name="Weissenbach J."/>
            <person name="Roy S.W."/>
            <person name="Artiguenave F."/>
            <person name="Postlethwait J.H."/>
            <person name="Manak J.R."/>
            <person name="Thompson E.M."/>
            <person name="Jaillon O."/>
            <person name="Du Pasquier L."/>
            <person name="Boudinot P."/>
            <person name="Liberles D.A."/>
            <person name="Volff J.N."/>
            <person name="Philippe H."/>
            <person name="Lenhard B."/>
            <person name="Roest Crollius H."/>
            <person name="Wincker P."/>
            <person name="Chourrout D."/>
        </authorList>
    </citation>
    <scope>NUCLEOTIDE SEQUENCE [LARGE SCALE GENOMIC DNA]</scope>
</reference>
<dbReference type="Proteomes" id="UP000001307">
    <property type="component" value="Unassembled WGS sequence"/>
</dbReference>
<accession>E4X5T5</accession>
<protein>
    <submittedName>
        <fullName evidence="1">Uncharacterized protein</fullName>
    </submittedName>
</protein>
<keyword evidence="2" id="KW-1185">Reference proteome</keyword>
<dbReference type="EMBL" id="FN653026">
    <property type="protein sequence ID" value="CBY07650.1"/>
    <property type="molecule type" value="Genomic_DNA"/>
</dbReference>
<dbReference type="InParanoid" id="E4X5T5"/>
<proteinExistence type="predicted"/>